<evidence type="ECO:0000256" key="1">
    <source>
        <dbReference type="SAM" id="MobiDB-lite"/>
    </source>
</evidence>
<keyword evidence="2" id="KW-0732">Signal</keyword>
<dbReference type="AlphaFoldDB" id="A0AAV1B521"/>
<accession>A0AAV1B521</accession>
<dbReference type="PANTHER" id="PTHR47273">
    <property type="entry name" value="EXPRESSED PROTEIN"/>
    <property type="match status" value="1"/>
</dbReference>
<dbReference type="Pfam" id="PF01190">
    <property type="entry name" value="Pollen_Ole_e_1"/>
    <property type="match status" value="1"/>
</dbReference>
<evidence type="ECO:0000313" key="3">
    <source>
        <dbReference type="EMBL" id="CAI8615902.1"/>
    </source>
</evidence>
<name>A0AAV1B521_VICFA</name>
<reference evidence="3 4" key="1">
    <citation type="submission" date="2023-01" db="EMBL/GenBank/DDBJ databases">
        <authorList>
            <person name="Kreplak J."/>
        </authorList>
    </citation>
    <scope>NUCLEOTIDE SEQUENCE [LARGE SCALE GENOMIC DNA]</scope>
</reference>
<feature type="compositionally biased region" description="Basic and acidic residues" evidence="1">
    <location>
        <begin position="190"/>
        <end position="208"/>
    </location>
</feature>
<organism evidence="3 4">
    <name type="scientific">Vicia faba</name>
    <name type="common">Broad bean</name>
    <name type="synonym">Faba vulgaris</name>
    <dbReference type="NCBI Taxonomy" id="3906"/>
    <lineage>
        <taxon>Eukaryota</taxon>
        <taxon>Viridiplantae</taxon>
        <taxon>Streptophyta</taxon>
        <taxon>Embryophyta</taxon>
        <taxon>Tracheophyta</taxon>
        <taxon>Spermatophyta</taxon>
        <taxon>Magnoliopsida</taxon>
        <taxon>eudicotyledons</taxon>
        <taxon>Gunneridae</taxon>
        <taxon>Pentapetalae</taxon>
        <taxon>rosids</taxon>
        <taxon>fabids</taxon>
        <taxon>Fabales</taxon>
        <taxon>Fabaceae</taxon>
        <taxon>Papilionoideae</taxon>
        <taxon>50 kb inversion clade</taxon>
        <taxon>NPAAA clade</taxon>
        <taxon>Hologalegina</taxon>
        <taxon>IRL clade</taxon>
        <taxon>Fabeae</taxon>
        <taxon>Vicia</taxon>
    </lineage>
</organism>
<evidence type="ECO:0008006" key="5">
    <source>
        <dbReference type="Google" id="ProtNLM"/>
    </source>
</evidence>
<dbReference type="PANTHER" id="PTHR47273:SF6">
    <property type="entry name" value="POLLEN OLE E 1 ALLERGEN AND EXTENSIN FAMILY PROTEIN"/>
    <property type="match status" value="1"/>
</dbReference>
<keyword evidence="4" id="KW-1185">Reference proteome</keyword>
<protein>
    <recommendedName>
        <fullName evidence="5">Pollen Ole e 1 allergen and extensin family protein</fullName>
    </recommendedName>
</protein>
<evidence type="ECO:0000256" key="2">
    <source>
        <dbReference type="SAM" id="SignalP"/>
    </source>
</evidence>
<feature type="region of interest" description="Disordered" evidence="1">
    <location>
        <begin position="186"/>
        <end position="208"/>
    </location>
</feature>
<feature type="chain" id="PRO_5043426802" description="Pollen Ole e 1 allergen and extensin family protein" evidence="2">
    <location>
        <begin position="29"/>
        <end position="208"/>
    </location>
</feature>
<feature type="signal peptide" evidence="2">
    <location>
        <begin position="1"/>
        <end position="28"/>
    </location>
</feature>
<proteinExistence type="predicted"/>
<dbReference type="EMBL" id="OX451741">
    <property type="protein sequence ID" value="CAI8615902.1"/>
    <property type="molecule type" value="Genomic_DNA"/>
</dbReference>
<gene>
    <name evidence="3" type="ORF">VFH_VI002960</name>
</gene>
<sequence>MSYFHANNVLVILFFLPLLSLLNNIVVGFPLSSEIEEDDHSLLDLLSSRKEVVETAGYGEEKLSTVLITGSLHCEHNHHLHHHPHAWPIPGALVAVNCQSHGSERKGKSMVGKGVTDEFGDFMVDLPSYLHAIPNLEKVCRVKVHNIPKGSLCRPTRRVKKQNGQFKLSSIGNGIRAYDAGNIRIQHSTSEPRRAPPRKDIKEIKEWV</sequence>
<evidence type="ECO:0000313" key="4">
    <source>
        <dbReference type="Proteomes" id="UP001157006"/>
    </source>
</evidence>
<dbReference type="Proteomes" id="UP001157006">
    <property type="component" value="Chromosome 6"/>
</dbReference>